<dbReference type="GO" id="GO:0005524">
    <property type="term" value="F:ATP binding"/>
    <property type="evidence" value="ECO:0007669"/>
    <property type="project" value="UniProtKB-KW"/>
</dbReference>
<feature type="transmembrane region" description="Helical" evidence="16">
    <location>
        <begin position="108"/>
        <end position="128"/>
    </location>
</feature>
<sequence length="805" mass="89301">MPRARSDCKDGGRRRFYLFERCSGGILNLRFDSDIFESFYSDCSFPRTRDRFRFGTVAAAIVCSIWLVYFAVLKPHLWYSYLTGLGVCGIISILFCAISFAAFFKKRCLWISGAYAFVSSMFVLLPYIPRVSPVSLTFNLSIVIQLILLTYIMNPLRLWQQLLVCGPLSLLQIILSATRFGAIGRSAVFIHVVAHLCVHSIGIVLHLMSQVWRRSTFLRLGYNALMRKELKREQELRNDMIRSLMPSEVAQEVMRDVGNDEEDDGTDCGEGSSGGIRGKNKGKRSGKHTKKNKMTSNPSADEFGAAGMGLSDEFEEDEDDSEVHKKQSTASNSEWDGRGPPPEDAEAASGSPRASLATKTTGPPRAVTFRKFHVSQLENVSVLFADIVGFTKMSSNKSASHLVYLLNDLFGRFDRLCELTGCEKIATLGDCYYCVAGCPNPVQDHAERAVEMGRAMCLAIQQFDEDHTEEVNMRVGVHTGKVICGIVGTRRFKFDVWSNDVTLANEMESSGQAGKVHISEATYGFVKDIYEVSDGESVQDIRKFKVLIEFFNKEEQCFAIKHTQDEAMIKTYFIEGRLDGKPVYALPPIEITPEPDITQPTSDANGSGSGAPATKDAAKEPDEHPSARPLLIGQSQTNNIAPAGGDSQLPTSVSTALHEHRMSLDDKQASLKPIGRSSDVQMLEALKDLARMEDVFAFPPISRFTLSFHSRPVELSYRNLGLRRPKGLAAKNLSWSTPRVAPFINAVVETIILILILVTCLATFPDSLRAAHSPMFYVVAVIALFLQFLFLSLLIVDMIAWNSGQ</sequence>
<keyword evidence="12 16" id="KW-0472">Membrane</keyword>
<feature type="compositionally biased region" description="Low complexity" evidence="15">
    <location>
        <begin position="587"/>
        <end position="601"/>
    </location>
</feature>
<accession>A0A4E0RX11</accession>
<dbReference type="GO" id="GO:0004016">
    <property type="term" value="F:adenylate cyclase activity"/>
    <property type="evidence" value="ECO:0007669"/>
    <property type="project" value="UniProtKB-EC"/>
</dbReference>
<dbReference type="AlphaFoldDB" id="A0A4E0RX11"/>
<evidence type="ECO:0000256" key="14">
    <source>
        <dbReference type="RuleBase" id="RU000405"/>
    </source>
</evidence>
<feature type="transmembrane region" description="Helical" evidence="16">
    <location>
        <begin position="78"/>
        <end position="101"/>
    </location>
</feature>
<feature type="transmembrane region" description="Helical" evidence="16">
    <location>
        <begin position="776"/>
        <end position="796"/>
    </location>
</feature>
<feature type="non-terminal residue" evidence="18">
    <location>
        <position position="805"/>
    </location>
</feature>
<dbReference type="EMBL" id="JXXN02000814">
    <property type="protein sequence ID" value="THD26227.1"/>
    <property type="molecule type" value="Genomic_DNA"/>
</dbReference>
<keyword evidence="5 16" id="KW-0812">Transmembrane</keyword>
<evidence type="ECO:0000256" key="13">
    <source>
        <dbReference type="ARBA" id="ARBA00023239"/>
    </source>
</evidence>
<dbReference type="GO" id="GO:0006171">
    <property type="term" value="P:cAMP biosynthetic process"/>
    <property type="evidence" value="ECO:0007669"/>
    <property type="project" value="UniProtKB-KW"/>
</dbReference>
<evidence type="ECO:0000259" key="17">
    <source>
        <dbReference type="PROSITE" id="PS50125"/>
    </source>
</evidence>
<proteinExistence type="inferred from homology"/>
<evidence type="ECO:0000256" key="1">
    <source>
        <dbReference type="ARBA" id="ARBA00001593"/>
    </source>
</evidence>
<keyword evidence="19" id="KW-1185">Reference proteome</keyword>
<feature type="domain" description="Guanylate cyclase" evidence="17">
    <location>
        <begin position="381"/>
        <end position="508"/>
    </location>
</feature>
<keyword evidence="9" id="KW-0460">Magnesium</keyword>
<feature type="compositionally biased region" description="Acidic residues" evidence="15">
    <location>
        <begin position="312"/>
        <end position="321"/>
    </location>
</feature>
<evidence type="ECO:0000256" key="7">
    <source>
        <dbReference type="ARBA" id="ARBA00022741"/>
    </source>
</evidence>
<dbReference type="Gene3D" id="3.30.70.1230">
    <property type="entry name" value="Nucleotide cyclase"/>
    <property type="match status" value="1"/>
</dbReference>
<comment type="subcellular location">
    <subcellularLocation>
        <location evidence="3">Membrane</location>
        <topology evidence="3">Multi-pass membrane protein</topology>
    </subcellularLocation>
</comment>
<evidence type="ECO:0000256" key="2">
    <source>
        <dbReference type="ARBA" id="ARBA00001946"/>
    </source>
</evidence>
<dbReference type="CDD" id="cd07302">
    <property type="entry name" value="CHD"/>
    <property type="match status" value="1"/>
</dbReference>
<comment type="cofactor">
    <cofactor evidence="2">
        <name>Mg(2+)</name>
        <dbReference type="ChEBI" id="CHEBI:18420"/>
    </cofactor>
</comment>
<keyword evidence="11" id="KW-0115">cAMP biosynthesis</keyword>
<dbReference type="SUPFAM" id="SSF55073">
    <property type="entry name" value="Nucleotide cyclase"/>
    <property type="match status" value="1"/>
</dbReference>
<evidence type="ECO:0000256" key="16">
    <source>
        <dbReference type="SAM" id="Phobius"/>
    </source>
</evidence>
<feature type="transmembrane region" description="Helical" evidence="16">
    <location>
        <begin position="743"/>
        <end position="764"/>
    </location>
</feature>
<dbReference type="GO" id="GO:0007189">
    <property type="term" value="P:adenylate cyclase-activating G protein-coupled receptor signaling pathway"/>
    <property type="evidence" value="ECO:0007669"/>
    <property type="project" value="TreeGrafter"/>
</dbReference>
<dbReference type="PANTHER" id="PTHR45627:SF8">
    <property type="entry name" value="ADENYLATE CYCLASE TYPE 9"/>
    <property type="match status" value="1"/>
</dbReference>
<comment type="caution">
    <text evidence="18">The sequence shown here is derived from an EMBL/GenBank/DDBJ whole genome shotgun (WGS) entry which is preliminary data.</text>
</comment>
<keyword evidence="7" id="KW-0547">Nucleotide-binding</keyword>
<feature type="transmembrane region" description="Helical" evidence="16">
    <location>
        <begin position="54"/>
        <end position="72"/>
    </location>
</feature>
<dbReference type="GO" id="GO:0035556">
    <property type="term" value="P:intracellular signal transduction"/>
    <property type="evidence" value="ECO:0007669"/>
    <property type="project" value="InterPro"/>
</dbReference>
<dbReference type="InterPro" id="IPR001054">
    <property type="entry name" value="A/G_cyclase"/>
</dbReference>
<evidence type="ECO:0000256" key="3">
    <source>
        <dbReference type="ARBA" id="ARBA00004141"/>
    </source>
</evidence>
<dbReference type="InterPro" id="IPR029787">
    <property type="entry name" value="Nucleotide_cyclase"/>
</dbReference>
<comment type="catalytic activity">
    <reaction evidence="1">
        <text>ATP = 3',5'-cyclic AMP + diphosphate</text>
        <dbReference type="Rhea" id="RHEA:15389"/>
        <dbReference type="ChEBI" id="CHEBI:30616"/>
        <dbReference type="ChEBI" id="CHEBI:33019"/>
        <dbReference type="ChEBI" id="CHEBI:58165"/>
        <dbReference type="EC" id="4.6.1.1"/>
    </reaction>
</comment>
<comment type="similarity">
    <text evidence="14">Belongs to the adenylyl cyclase class-4/guanylyl cyclase family.</text>
</comment>
<evidence type="ECO:0000256" key="5">
    <source>
        <dbReference type="ARBA" id="ARBA00022692"/>
    </source>
</evidence>
<evidence type="ECO:0000256" key="4">
    <source>
        <dbReference type="ARBA" id="ARBA00012201"/>
    </source>
</evidence>
<dbReference type="PROSITE" id="PS50125">
    <property type="entry name" value="GUANYLATE_CYCLASE_2"/>
    <property type="match status" value="1"/>
</dbReference>
<evidence type="ECO:0000256" key="10">
    <source>
        <dbReference type="ARBA" id="ARBA00022989"/>
    </source>
</evidence>
<evidence type="ECO:0000256" key="12">
    <source>
        <dbReference type="ARBA" id="ARBA00023136"/>
    </source>
</evidence>
<dbReference type="GO" id="GO:0005886">
    <property type="term" value="C:plasma membrane"/>
    <property type="evidence" value="ECO:0007669"/>
    <property type="project" value="TreeGrafter"/>
</dbReference>
<dbReference type="PROSITE" id="PS00452">
    <property type="entry name" value="GUANYLATE_CYCLASE_1"/>
    <property type="match status" value="1"/>
</dbReference>
<keyword evidence="10 16" id="KW-1133">Transmembrane helix</keyword>
<evidence type="ECO:0000313" key="19">
    <source>
        <dbReference type="Proteomes" id="UP000230066"/>
    </source>
</evidence>
<feature type="transmembrane region" description="Helical" evidence="16">
    <location>
        <begin position="134"/>
        <end position="153"/>
    </location>
</feature>
<dbReference type="PANTHER" id="PTHR45627">
    <property type="entry name" value="ADENYLATE CYCLASE TYPE 1"/>
    <property type="match status" value="1"/>
</dbReference>
<protein>
    <recommendedName>
        <fullName evidence="4">adenylate cyclase</fullName>
        <ecNumber evidence="4">4.6.1.1</ecNumber>
    </recommendedName>
</protein>
<dbReference type="Proteomes" id="UP000230066">
    <property type="component" value="Unassembled WGS sequence"/>
</dbReference>
<evidence type="ECO:0000256" key="8">
    <source>
        <dbReference type="ARBA" id="ARBA00022840"/>
    </source>
</evidence>
<feature type="transmembrane region" description="Helical" evidence="16">
    <location>
        <begin position="162"/>
        <end position="182"/>
    </location>
</feature>
<dbReference type="InterPro" id="IPR018297">
    <property type="entry name" value="A/G_cyclase_CS"/>
</dbReference>
<keyword evidence="13 14" id="KW-0456">Lyase</keyword>
<keyword evidence="6" id="KW-0479">Metal-binding</keyword>
<dbReference type="Pfam" id="PF00211">
    <property type="entry name" value="Guanylate_cyc"/>
    <property type="match status" value="1"/>
</dbReference>
<feature type="region of interest" description="Disordered" evidence="15">
    <location>
        <begin position="257"/>
        <end position="362"/>
    </location>
</feature>
<evidence type="ECO:0000313" key="18">
    <source>
        <dbReference type="EMBL" id="THD26227.1"/>
    </source>
</evidence>
<evidence type="ECO:0000256" key="15">
    <source>
        <dbReference type="SAM" id="MobiDB-lite"/>
    </source>
</evidence>
<name>A0A4E0RX11_FASHE</name>
<feature type="region of interest" description="Disordered" evidence="15">
    <location>
        <begin position="586"/>
        <end position="657"/>
    </location>
</feature>
<dbReference type="EC" id="4.6.1.1" evidence="4"/>
<gene>
    <name evidence="18" type="ORF">D915_003042</name>
</gene>
<evidence type="ECO:0000256" key="9">
    <source>
        <dbReference type="ARBA" id="ARBA00022842"/>
    </source>
</evidence>
<evidence type="ECO:0000256" key="11">
    <source>
        <dbReference type="ARBA" id="ARBA00022998"/>
    </source>
</evidence>
<dbReference type="GO" id="GO:0046872">
    <property type="term" value="F:metal ion binding"/>
    <property type="evidence" value="ECO:0007669"/>
    <property type="project" value="UniProtKB-KW"/>
</dbReference>
<dbReference type="SMART" id="SM00044">
    <property type="entry name" value="CYCc"/>
    <property type="match status" value="1"/>
</dbReference>
<feature type="transmembrane region" description="Helical" evidence="16">
    <location>
        <begin position="188"/>
        <end position="209"/>
    </location>
</feature>
<organism evidence="18 19">
    <name type="scientific">Fasciola hepatica</name>
    <name type="common">Liver fluke</name>
    <dbReference type="NCBI Taxonomy" id="6192"/>
    <lineage>
        <taxon>Eukaryota</taxon>
        <taxon>Metazoa</taxon>
        <taxon>Spiralia</taxon>
        <taxon>Lophotrochozoa</taxon>
        <taxon>Platyhelminthes</taxon>
        <taxon>Trematoda</taxon>
        <taxon>Digenea</taxon>
        <taxon>Plagiorchiida</taxon>
        <taxon>Echinostomata</taxon>
        <taxon>Echinostomatoidea</taxon>
        <taxon>Fasciolidae</taxon>
        <taxon>Fasciola</taxon>
    </lineage>
</organism>
<reference evidence="18" key="1">
    <citation type="submission" date="2019-03" db="EMBL/GenBank/DDBJ databases">
        <title>Improved annotation for the trematode Fasciola hepatica.</title>
        <authorList>
            <person name="Choi Y.-J."/>
            <person name="Martin J."/>
            <person name="Mitreva M."/>
        </authorList>
    </citation>
    <scope>NUCLEOTIDE SEQUENCE [LARGE SCALE GENOMIC DNA]</scope>
</reference>
<feature type="compositionally biased region" description="Basic and acidic residues" evidence="15">
    <location>
        <begin position="616"/>
        <end position="626"/>
    </location>
</feature>
<feature type="compositionally biased region" description="Basic residues" evidence="15">
    <location>
        <begin position="278"/>
        <end position="293"/>
    </location>
</feature>
<keyword evidence="8" id="KW-0067">ATP-binding</keyword>
<evidence type="ECO:0000256" key="6">
    <source>
        <dbReference type="ARBA" id="ARBA00022723"/>
    </source>
</evidence>